<dbReference type="AlphaFoldDB" id="A0A4R7NYX0"/>
<keyword evidence="3" id="KW-1185">Reference proteome</keyword>
<dbReference type="OrthoDB" id="9765721at2"/>
<name>A0A4R7NYX0_9GAMM</name>
<reference evidence="2 3" key="1">
    <citation type="submission" date="2019-03" db="EMBL/GenBank/DDBJ databases">
        <title>Genomic Encyclopedia of Type Strains, Phase IV (KMG-IV): sequencing the most valuable type-strain genomes for metagenomic binning, comparative biology and taxonomic classification.</title>
        <authorList>
            <person name="Goeker M."/>
        </authorList>
    </citation>
    <scope>NUCLEOTIDE SEQUENCE [LARGE SCALE GENOMIC DNA]</scope>
    <source>
        <strain evidence="2 3">DSM 26377</strain>
    </source>
</reference>
<accession>A0A4R7NYX0</accession>
<organism evidence="2 3">
    <name type="scientific">Panacagrimonas perspica</name>
    <dbReference type="NCBI Taxonomy" id="381431"/>
    <lineage>
        <taxon>Bacteria</taxon>
        <taxon>Pseudomonadati</taxon>
        <taxon>Pseudomonadota</taxon>
        <taxon>Gammaproteobacteria</taxon>
        <taxon>Nevskiales</taxon>
        <taxon>Nevskiaceae</taxon>
        <taxon>Panacagrimonas</taxon>
    </lineage>
</organism>
<protein>
    <submittedName>
        <fullName evidence="2">Uncharacterized membrane protein YjgN (DUF898 family)</fullName>
    </submittedName>
</protein>
<evidence type="ECO:0000256" key="1">
    <source>
        <dbReference type="SAM" id="Phobius"/>
    </source>
</evidence>
<feature type="transmembrane region" description="Helical" evidence="1">
    <location>
        <begin position="74"/>
        <end position="98"/>
    </location>
</feature>
<feature type="transmembrane region" description="Helical" evidence="1">
    <location>
        <begin position="32"/>
        <end position="53"/>
    </location>
</feature>
<dbReference type="RefSeq" id="WP_133882736.1">
    <property type="nucleotide sequence ID" value="NZ_MWIN01000007.1"/>
</dbReference>
<gene>
    <name evidence="2" type="ORF">DFR24_3573</name>
</gene>
<evidence type="ECO:0000313" key="2">
    <source>
        <dbReference type="EMBL" id="TDU26544.1"/>
    </source>
</evidence>
<feature type="transmembrane region" description="Helical" evidence="1">
    <location>
        <begin position="104"/>
        <end position="125"/>
    </location>
</feature>
<dbReference type="Pfam" id="PF05987">
    <property type="entry name" value="DUF898"/>
    <property type="match status" value="1"/>
</dbReference>
<keyword evidence="1" id="KW-0472">Membrane</keyword>
<sequence>MSQIEFPRWSSPASDEFAPERFEFTGNGGEYFRIWIVNITLTILTLGIYSAWAKVRRLQYFSRHTRVAGSVFDYHGTPMAILMGRLIALGLFGVYSLANAVPGPLTLLALAMLGGVMPLLLRNSFRFRLRNTSYRGLRFSFRGTVGEAYVAFLLFGILMFGTLYLLAPMFHQRMKSYQHGFAWFGRTQFRFDATIGAFYKVYLIVGGVFLVALIGSIVAFGGLIAGTASMPTGGEKPDFAAILPVLMAVFALFFAASLLVTPLFQALIGNLVWNHTQLGEHRFQSTLRFWPLLGISLSNFLLVLITLGLYMPWAAVRLARYRAQCMALLPAASLDEFLADVAVDATATGEETAELFDIDIGL</sequence>
<dbReference type="Proteomes" id="UP000295341">
    <property type="component" value="Unassembled WGS sequence"/>
</dbReference>
<feature type="transmembrane region" description="Helical" evidence="1">
    <location>
        <begin position="201"/>
        <end position="227"/>
    </location>
</feature>
<proteinExistence type="predicted"/>
<comment type="caution">
    <text evidence="2">The sequence shown here is derived from an EMBL/GenBank/DDBJ whole genome shotgun (WGS) entry which is preliminary data.</text>
</comment>
<dbReference type="EMBL" id="SOBT01000010">
    <property type="protein sequence ID" value="TDU26544.1"/>
    <property type="molecule type" value="Genomic_DNA"/>
</dbReference>
<feature type="transmembrane region" description="Helical" evidence="1">
    <location>
        <begin position="239"/>
        <end position="268"/>
    </location>
</feature>
<evidence type="ECO:0000313" key="3">
    <source>
        <dbReference type="Proteomes" id="UP000295341"/>
    </source>
</evidence>
<feature type="transmembrane region" description="Helical" evidence="1">
    <location>
        <begin position="146"/>
        <end position="167"/>
    </location>
</feature>
<keyword evidence="1" id="KW-0812">Transmembrane</keyword>
<feature type="transmembrane region" description="Helical" evidence="1">
    <location>
        <begin position="288"/>
        <end position="310"/>
    </location>
</feature>
<keyword evidence="1" id="KW-1133">Transmembrane helix</keyword>
<dbReference type="InterPro" id="IPR010295">
    <property type="entry name" value="DUF898"/>
</dbReference>